<reference evidence="1" key="1">
    <citation type="submission" date="2023-07" db="EMBL/GenBank/DDBJ databases">
        <authorList>
            <consortium name="AG Swart"/>
            <person name="Singh M."/>
            <person name="Singh A."/>
            <person name="Seah K."/>
            <person name="Emmerich C."/>
        </authorList>
    </citation>
    <scope>NUCLEOTIDE SEQUENCE</scope>
    <source>
        <strain evidence="1">DP1</strain>
    </source>
</reference>
<name>A0AAD1UMY2_EUPCR</name>
<evidence type="ECO:0000313" key="2">
    <source>
        <dbReference type="Proteomes" id="UP001295684"/>
    </source>
</evidence>
<gene>
    <name evidence="1" type="ORF">ECRASSUSDP1_LOCUS13027</name>
</gene>
<dbReference type="Proteomes" id="UP001295684">
    <property type="component" value="Unassembled WGS sequence"/>
</dbReference>
<proteinExistence type="predicted"/>
<protein>
    <submittedName>
        <fullName evidence="1">Uncharacterized protein</fullName>
    </submittedName>
</protein>
<keyword evidence="2" id="KW-1185">Reference proteome</keyword>
<dbReference type="AlphaFoldDB" id="A0AAD1UMY2"/>
<organism evidence="1 2">
    <name type="scientific">Euplotes crassus</name>
    <dbReference type="NCBI Taxonomy" id="5936"/>
    <lineage>
        <taxon>Eukaryota</taxon>
        <taxon>Sar</taxon>
        <taxon>Alveolata</taxon>
        <taxon>Ciliophora</taxon>
        <taxon>Intramacronucleata</taxon>
        <taxon>Spirotrichea</taxon>
        <taxon>Hypotrichia</taxon>
        <taxon>Euplotida</taxon>
        <taxon>Euplotidae</taxon>
        <taxon>Moneuplotes</taxon>
    </lineage>
</organism>
<dbReference type="EMBL" id="CAMPGE010012948">
    <property type="protein sequence ID" value="CAI2371702.1"/>
    <property type="molecule type" value="Genomic_DNA"/>
</dbReference>
<comment type="caution">
    <text evidence="1">The sequence shown here is derived from an EMBL/GenBank/DDBJ whole genome shotgun (WGS) entry which is preliminary data.</text>
</comment>
<sequence>MRDILCIIHETLYLIYSLPSEVYSVVLEIKSNVSSLYFLRNLKEAMLQPTLKNLKSKEKRS</sequence>
<evidence type="ECO:0000313" key="1">
    <source>
        <dbReference type="EMBL" id="CAI2371702.1"/>
    </source>
</evidence>
<accession>A0AAD1UMY2</accession>